<dbReference type="PROSITE" id="PS00027">
    <property type="entry name" value="HOMEOBOX_1"/>
    <property type="match status" value="1"/>
</dbReference>
<feature type="DNA-binding region" description="Homeobox" evidence="6">
    <location>
        <begin position="30"/>
        <end position="92"/>
    </location>
</feature>
<dbReference type="Pfam" id="PF05920">
    <property type="entry name" value="Homeobox_KN"/>
    <property type="match status" value="1"/>
</dbReference>
<comment type="similarity">
    <text evidence="2">Belongs to the TALE/IRO homeobox family.</text>
</comment>
<protein>
    <recommendedName>
        <fullName evidence="8">Homeobox domain-containing protein</fullName>
    </recommendedName>
</protein>
<dbReference type="GO" id="GO:0000978">
    <property type="term" value="F:RNA polymerase II cis-regulatory region sequence-specific DNA binding"/>
    <property type="evidence" value="ECO:0007669"/>
    <property type="project" value="TreeGrafter"/>
</dbReference>
<dbReference type="GO" id="GO:0005634">
    <property type="term" value="C:nucleus"/>
    <property type="evidence" value="ECO:0007669"/>
    <property type="project" value="UniProtKB-SubCell"/>
</dbReference>
<dbReference type="GO" id="GO:0030182">
    <property type="term" value="P:neuron differentiation"/>
    <property type="evidence" value="ECO:0007669"/>
    <property type="project" value="TreeGrafter"/>
</dbReference>
<dbReference type="InterPro" id="IPR009057">
    <property type="entry name" value="Homeodomain-like_sf"/>
</dbReference>
<dbReference type="GO" id="GO:0048468">
    <property type="term" value="P:cell development"/>
    <property type="evidence" value="ECO:0007669"/>
    <property type="project" value="TreeGrafter"/>
</dbReference>
<keyword evidence="4 6" id="KW-0371">Homeobox</keyword>
<dbReference type="SUPFAM" id="SSF46689">
    <property type="entry name" value="Homeodomain-like"/>
    <property type="match status" value="1"/>
</dbReference>
<keyword evidence="5 6" id="KW-0539">Nucleus</keyword>
<reference evidence="9" key="2">
    <citation type="submission" date="2025-09" db="UniProtKB">
        <authorList>
            <consortium name="Ensembl"/>
        </authorList>
    </citation>
    <scope>IDENTIFICATION</scope>
</reference>
<feature type="region of interest" description="Disordered" evidence="7">
    <location>
        <begin position="89"/>
        <end position="146"/>
    </location>
</feature>
<dbReference type="GO" id="GO:0000981">
    <property type="term" value="F:DNA-binding transcription factor activity, RNA polymerase II-specific"/>
    <property type="evidence" value="ECO:0007669"/>
    <property type="project" value="InterPro"/>
</dbReference>
<evidence type="ECO:0000256" key="5">
    <source>
        <dbReference type="ARBA" id="ARBA00023242"/>
    </source>
</evidence>
<keyword evidence="3 6" id="KW-0238">DNA-binding</keyword>
<dbReference type="InterPro" id="IPR008422">
    <property type="entry name" value="KN_HD"/>
</dbReference>
<dbReference type="CDD" id="cd00086">
    <property type="entry name" value="homeodomain"/>
    <property type="match status" value="1"/>
</dbReference>
<evidence type="ECO:0000256" key="3">
    <source>
        <dbReference type="ARBA" id="ARBA00023125"/>
    </source>
</evidence>
<accession>A0A8C4XJP4</accession>
<dbReference type="Ensembl" id="ENSFTIT00000002879.1">
    <property type="protein sequence ID" value="ENSFTIP00000002747.1"/>
    <property type="gene ID" value="ENSFTIG00000001908.1"/>
</dbReference>
<evidence type="ECO:0000256" key="4">
    <source>
        <dbReference type="ARBA" id="ARBA00023155"/>
    </source>
</evidence>
<dbReference type="PANTHER" id="PTHR11211">
    <property type="entry name" value="IROQUOIS-CLASS HOMEODOMAIN PROTEIN IRX"/>
    <property type="match status" value="1"/>
</dbReference>
<evidence type="ECO:0000259" key="8">
    <source>
        <dbReference type="PROSITE" id="PS50071"/>
    </source>
</evidence>
<evidence type="ECO:0000256" key="6">
    <source>
        <dbReference type="PROSITE-ProRule" id="PRU00108"/>
    </source>
</evidence>
<evidence type="ECO:0000256" key="2">
    <source>
        <dbReference type="ARBA" id="ARBA00008446"/>
    </source>
</evidence>
<organism evidence="9 10">
    <name type="scientific">Falco tinnunculus</name>
    <name type="common">Common kestrel</name>
    <dbReference type="NCBI Taxonomy" id="100819"/>
    <lineage>
        <taxon>Eukaryota</taxon>
        <taxon>Metazoa</taxon>
        <taxon>Chordata</taxon>
        <taxon>Craniata</taxon>
        <taxon>Vertebrata</taxon>
        <taxon>Euteleostomi</taxon>
        <taxon>Archelosauria</taxon>
        <taxon>Archosauria</taxon>
        <taxon>Dinosauria</taxon>
        <taxon>Saurischia</taxon>
        <taxon>Theropoda</taxon>
        <taxon>Coelurosauria</taxon>
        <taxon>Aves</taxon>
        <taxon>Neognathae</taxon>
        <taxon>Neoaves</taxon>
        <taxon>Telluraves</taxon>
        <taxon>Australaves</taxon>
        <taxon>Falconiformes</taxon>
        <taxon>Falconidae</taxon>
        <taxon>Falco</taxon>
    </lineage>
</organism>
<dbReference type="SMART" id="SM00389">
    <property type="entry name" value="HOX"/>
    <property type="match status" value="1"/>
</dbReference>
<proteinExistence type="inferred from homology"/>
<dbReference type="Gene3D" id="1.10.10.60">
    <property type="entry name" value="Homeodomain-like"/>
    <property type="match status" value="1"/>
</dbReference>
<reference evidence="9" key="1">
    <citation type="submission" date="2025-08" db="UniProtKB">
        <authorList>
            <consortium name="Ensembl"/>
        </authorList>
    </citation>
    <scope>IDENTIFICATION</scope>
</reference>
<dbReference type="AlphaFoldDB" id="A0A8C4XJP4"/>
<evidence type="ECO:0000256" key="7">
    <source>
        <dbReference type="SAM" id="MobiDB-lite"/>
    </source>
</evidence>
<keyword evidence="10" id="KW-1185">Reference proteome</keyword>
<feature type="domain" description="Homeobox" evidence="8">
    <location>
        <begin position="28"/>
        <end position="91"/>
    </location>
</feature>
<dbReference type="PROSITE" id="PS50071">
    <property type="entry name" value="HOMEOBOX_2"/>
    <property type="match status" value="1"/>
</dbReference>
<dbReference type="Proteomes" id="UP000694562">
    <property type="component" value="Unplaced"/>
</dbReference>
<dbReference type="InterPro" id="IPR001356">
    <property type="entry name" value="HD"/>
</dbReference>
<comment type="subcellular location">
    <subcellularLocation>
        <location evidence="1 6">Nucleus</location>
    </subcellularLocation>
</comment>
<evidence type="ECO:0000256" key="1">
    <source>
        <dbReference type="ARBA" id="ARBA00004123"/>
    </source>
</evidence>
<dbReference type="InterPro" id="IPR017970">
    <property type="entry name" value="Homeobox_CS"/>
</dbReference>
<evidence type="ECO:0000313" key="10">
    <source>
        <dbReference type="Proteomes" id="UP000694562"/>
    </source>
</evidence>
<dbReference type="OrthoDB" id="5399138at2759"/>
<sequence>VGGLGSRMGTDGSWRCSKALGVPLGLPVEPGRAKVAAARESTGALKAWLARHPRNPYPSKGEKVMLAVVSRMSLTQVSTWFANARRRLKKENKTGWAPRDASDCEDSEGEGALLGVAPSASPAQDGCGSSSEVGPGPGQGKQPQKPKIWSVAAILASPHGESGCPPGVLAVHFHCQCCPQEQGRSYPKPLGLPLAHPLCLMPYPHTAKSGTLLGTRSGCSVFSSPTTGWGSQRGLPLFSRG</sequence>
<name>A0A8C4XJP4_FALTI</name>
<evidence type="ECO:0000313" key="9">
    <source>
        <dbReference type="Ensembl" id="ENSFTIP00000002747.1"/>
    </source>
</evidence>
<dbReference type="PANTHER" id="PTHR11211:SF41">
    <property type="entry name" value="IROQUOIS HOMEOBOX 7"/>
    <property type="match status" value="1"/>
</dbReference>